<evidence type="ECO:0000313" key="1">
    <source>
        <dbReference type="EMBL" id="VDN45303.1"/>
    </source>
</evidence>
<dbReference type="Gene3D" id="2.60.120.200">
    <property type="match status" value="1"/>
</dbReference>
<dbReference type="AlphaFoldDB" id="A0A3P7P4S8"/>
<protein>
    <submittedName>
        <fullName evidence="1">Uncharacterized protein</fullName>
    </submittedName>
</protein>
<gene>
    <name evidence="1" type="ORF">DILT_LOCUS19570</name>
</gene>
<evidence type="ECO:0000313" key="2">
    <source>
        <dbReference type="Proteomes" id="UP000281553"/>
    </source>
</evidence>
<proteinExistence type="predicted"/>
<dbReference type="Proteomes" id="UP000281553">
    <property type="component" value="Unassembled WGS sequence"/>
</dbReference>
<reference evidence="1 2" key="1">
    <citation type="submission" date="2018-11" db="EMBL/GenBank/DDBJ databases">
        <authorList>
            <consortium name="Pathogen Informatics"/>
        </authorList>
    </citation>
    <scope>NUCLEOTIDE SEQUENCE [LARGE SCALE GENOMIC DNA]</scope>
</reference>
<accession>A0A3P7P4S8</accession>
<organism evidence="1 2">
    <name type="scientific">Dibothriocephalus latus</name>
    <name type="common">Fish tapeworm</name>
    <name type="synonym">Diphyllobothrium latum</name>
    <dbReference type="NCBI Taxonomy" id="60516"/>
    <lineage>
        <taxon>Eukaryota</taxon>
        <taxon>Metazoa</taxon>
        <taxon>Spiralia</taxon>
        <taxon>Lophotrochozoa</taxon>
        <taxon>Platyhelminthes</taxon>
        <taxon>Cestoda</taxon>
        <taxon>Eucestoda</taxon>
        <taxon>Diphyllobothriidea</taxon>
        <taxon>Diphyllobothriidae</taxon>
        <taxon>Dibothriocephalus</taxon>
    </lineage>
</organism>
<keyword evidence="2" id="KW-1185">Reference proteome</keyword>
<dbReference type="EMBL" id="UYRU01115820">
    <property type="protein sequence ID" value="VDN45303.1"/>
    <property type="molecule type" value="Genomic_DNA"/>
</dbReference>
<name>A0A3P7P4S8_DIBLA</name>
<sequence length="90" mass="10065">MNGENIRLISAPYQQCDDGQMHVITMERKGNTYTWHVDGHPTIFEDRCKLFSIGSLLDGHANGSPKYSFIHVKVAKTPIGAFRRAVGECT</sequence>